<evidence type="ECO:0000256" key="6">
    <source>
        <dbReference type="ARBA" id="ARBA00023002"/>
    </source>
</evidence>
<evidence type="ECO:0000313" key="12">
    <source>
        <dbReference type="EMBL" id="WPY01036.1"/>
    </source>
</evidence>
<evidence type="ECO:0000256" key="3">
    <source>
        <dbReference type="ARBA" id="ARBA00011881"/>
    </source>
</evidence>
<comment type="catalytic activity">
    <reaction evidence="10 11">
        <text>a 2,3-saturated acyl-[ACP] + NAD(+) = a (2E)-enoyl-[ACP] + NADH + H(+)</text>
        <dbReference type="Rhea" id="RHEA:10240"/>
        <dbReference type="Rhea" id="RHEA-COMP:9925"/>
        <dbReference type="Rhea" id="RHEA-COMP:9926"/>
        <dbReference type="ChEBI" id="CHEBI:15378"/>
        <dbReference type="ChEBI" id="CHEBI:57540"/>
        <dbReference type="ChEBI" id="CHEBI:57945"/>
        <dbReference type="ChEBI" id="CHEBI:78784"/>
        <dbReference type="ChEBI" id="CHEBI:78785"/>
        <dbReference type="EC" id="1.3.1.9"/>
    </reaction>
</comment>
<comment type="similarity">
    <text evidence="2 11">Belongs to the short-chain dehydrogenases/reductases (SDR) family. FabI subfamily.</text>
</comment>
<keyword evidence="6 11" id="KW-0560">Oxidoreductase</keyword>
<keyword evidence="5" id="KW-0276">Fatty acid metabolism</keyword>
<dbReference type="EC" id="1.3.1.9" evidence="11"/>
<evidence type="ECO:0000256" key="8">
    <source>
        <dbReference type="ARBA" id="ARBA00023160"/>
    </source>
</evidence>
<comment type="function">
    <text evidence="9">Catalyzes the reduction of a carbon-carbon double bond in an enoyl moiety that is covalently linked to an acyl carrier protein (ACP). Involved in the elongation cycle of fatty acid which are used in the lipid metabolism.</text>
</comment>
<dbReference type="EMBL" id="CP112932">
    <property type="protein sequence ID" value="WPY01036.1"/>
    <property type="molecule type" value="Genomic_DNA"/>
</dbReference>
<protein>
    <recommendedName>
        <fullName evidence="11">Enoyl-[acyl-carrier-protein] reductase [NADH]</fullName>
        <ecNumber evidence="11">1.3.1.9</ecNumber>
    </recommendedName>
</protein>
<name>A0ABZ0UTX6_9RICK</name>
<dbReference type="InterPro" id="IPR002347">
    <property type="entry name" value="SDR_fam"/>
</dbReference>
<evidence type="ECO:0000256" key="11">
    <source>
        <dbReference type="PIRNR" id="PIRNR000094"/>
    </source>
</evidence>
<dbReference type="Pfam" id="PF13561">
    <property type="entry name" value="adh_short_C2"/>
    <property type="match status" value="1"/>
</dbReference>
<evidence type="ECO:0000313" key="13">
    <source>
        <dbReference type="Proteomes" id="UP001326613"/>
    </source>
</evidence>
<dbReference type="PANTHER" id="PTHR43159">
    <property type="entry name" value="ENOYL-[ACYL-CARRIER-PROTEIN] REDUCTASE"/>
    <property type="match status" value="1"/>
</dbReference>
<comment type="pathway">
    <text evidence="1">Lipid metabolism; fatty acid biosynthesis.</text>
</comment>
<reference evidence="12 13" key="1">
    <citation type="submission" date="2022-10" db="EMBL/GenBank/DDBJ databases">
        <title>Host association and intracellularity evolved multiple times independently in the Rickettsiales.</title>
        <authorList>
            <person name="Castelli M."/>
            <person name="Nardi T."/>
            <person name="Gammuto L."/>
            <person name="Bellinzona G."/>
            <person name="Sabaneyeva E."/>
            <person name="Potekhin A."/>
            <person name="Serra V."/>
            <person name="Petroni G."/>
            <person name="Sassera D."/>
        </authorList>
    </citation>
    <scope>NUCLEOTIDE SEQUENCE [LARGE SCALE GENOMIC DNA]</scope>
    <source>
        <strain evidence="12 13">Kr 154-4</strain>
    </source>
</reference>
<dbReference type="InterPro" id="IPR036291">
    <property type="entry name" value="NAD(P)-bd_dom_sf"/>
</dbReference>
<sequence length="278" mass="29968">MIVFAKNKIGKYMQNDVTGLLVGKKGLITGVANNMSIAWAIANAAKEEGANIAFTYPNEILAKRVIPLADEVGCDFVDQCDVASEESMDKLFTSIKQQWGKLDFIVHSIAFADKNELKGRYIDTSLRNFQNSMQISCYSLTALAQRAEVLMAPGSSILSLTYYGAEKVIPGYNVMGVAKAALEASIRYLAYDMGENGIRVNGISAGPIKTLASSGIGDFKTMLNIHAATSPLRRNTKQEDVAGAAVYLLSNYAAGVTGEIHHVDCGYNIMGMSQPSDN</sequence>
<dbReference type="PANTHER" id="PTHR43159:SF2">
    <property type="entry name" value="ENOYL-[ACYL-CARRIER-PROTEIN] REDUCTASE [NADH], CHLOROPLASTIC"/>
    <property type="match status" value="1"/>
</dbReference>
<evidence type="ECO:0000256" key="4">
    <source>
        <dbReference type="ARBA" id="ARBA00022516"/>
    </source>
</evidence>
<accession>A0ABZ0UTX6</accession>
<evidence type="ECO:0000256" key="1">
    <source>
        <dbReference type="ARBA" id="ARBA00005194"/>
    </source>
</evidence>
<evidence type="ECO:0000256" key="10">
    <source>
        <dbReference type="ARBA" id="ARBA00048572"/>
    </source>
</evidence>
<keyword evidence="11" id="KW-0520">NAD</keyword>
<dbReference type="CDD" id="cd05372">
    <property type="entry name" value="ENR_SDR"/>
    <property type="match status" value="1"/>
</dbReference>
<gene>
    <name evidence="12" type="ORF">Trichorick_00929</name>
</gene>
<evidence type="ECO:0000256" key="9">
    <source>
        <dbReference type="ARBA" id="ARBA00024967"/>
    </source>
</evidence>
<proteinExistence type="inferred from homology"/>
<keyword evidence="8 11" id="KW-0275">Fatty acid biosynthesis</keyword>
<dbReference type="SUPFAM" id="SSF51735">
    <property type="entry name" value="NAD(P)-binding Rossmann-fold domains"/>
    <property type="match status" value="1"/>
</dbReference>
<comment type="subunit">
    <text evidence="3">Homotetramer.</text>
</comment>
<dbReference type="Gene3D" id="1.10.8.400">
    <property type="entry name" value="Enoyl acyl carrier protein reductase"/>
    <property type="match status" value="1"/>
</dbReference>
<dbReference type="Gene3D" id="3.40.50.720">
    <property type="entry name" value="NAD(P)-binding Rossmann-like Domain"/>
    <property type="match status" value="1"/>
</dbReference>
<keyword evidence="13" id="KW-1185">Reference proteome</keyword>
<dbReference type="PRINTS" id="PR00081">
    <property type="entry name" value="GDHRDH"/>
</dbReference>
<dbReference type="PIRSF" id="PIRSF000094">
    <property type="entry name" value="Enoyl-ACP_rdct"/>
    <property type="match status" value="1"/>
</dbReference>
<organism evidence="12 13">
    <name type="scientific">Candidatus Trichorickettsia mobilis</name>
    <dbReference type="NCBI Taxonomy" id="1346319"/>
    <lineage>
        <taxon>Bacteria</taxon>
        <taxon>Pseudomonadati</taxon>
        <taxon>Pseudomonadota</taxon>
        <taxon>Alphaproteobacteria</taxon>
        <taxon>Rickettsiales</taxon>
        <taxon>Rickettsiaceae</taxon>
        <taxon>Rickettsieae</taxon>
        <taxon>Candidatus Trichorickettsia</taxon>
    </lineage>
</organism>
<evidence type="ECO:0000256" key="7">
    <source>
        <dbReference type="ARBA" id="ARBA00023098"/>
    </source>
</evidence>
<keyword evidence="4 11" id="KW-0444">Lipid biosynthesis</keyword>
<evidence type="ECO:0000256" key="2">
    <source>
        <dbReference type="ARBA" id="ARBA00009233"/>
    </source>
</evidence>
<dbReference type="InterPro" id="IPR014358">
    <property type="entry name" value="Enoyl-ACP_Rdtase_NADH"/>
</dbReference>
<keyword evidence="7" id="KW-0443">Lipid metabolism</keyword>
<dbReference type="Proteomes" id="UP001326613">
    <property type="component" value="Chromosome"/>
</dbReference>
<evidence type="ECO:0000256" key="5">
    <source>
        <dbReference type="ARBA" id="ARBA00022832"/>
    </source>
</evidence>